<reference evidence="2 3" key="1">
    <citation type="journal article" date="2015" name="Genome Announc.">
        <title>Expanding the biotechnology potential of lactobacilli through comparative genomics of 213 strains and associated genera.</title>
        <authorList>
            <person name="Sun Z."/>
            <person name="Harris H.M."/>
            <person name="McCann A."/>
            <person name="Guo C."/>
            <person name="Argimon S."/>
            <person name="Zhang W."/>
            <person name="Yang X."/>
            <person name="Jeffery I.B."/>
            <person name="Cooney J.C."/>
            <person name="Kagawa T.F."/>
            <person name="Liu W."/>
            <person name="Song Y."/>
            <person name="Salvetti E."/>
            <person name="Wrobel A."/>
            <person name="Rasinkangas P."/>
            <person name="Parkhill J."/>
            <person name="Rea M.C."/>
            <person name="O'Sullivan O."/>
            <person name="Ritari J."/>
            <person name="Douillard F.P."/>
            <person name="Paul Ross R."/>
            <person name="Yang R."/>
            <person name="Briner A.E."/>
            <person name="Felis G.E."/>
            <person name="de Vos W.M."/>
            <person name="Barrangou R."/>
            <person name="Klaenhammer T.R."/>
            <person name="Caufield P.W."/>
            <person name="Cui Y."/>
            <person name="Zhang H."/>
            <person name="O'Toole P.W."/>
        </authorList>
    </citation>
    <scope>NUCLEOTIDE SEQUENCE [LARGE SCALE GENOMIC DNA]</scope>
    <source>
        <strain evidence="2 3">DSM 20003</strain>
    </source>
</reference>
<protein>
    <submittedName>
        <fullName evidence="2">Thiamin ABC transporter subunit</fullName>
    </submittedName>
</protein>
<sequence length="200" mass="21156">MFVMKVKQVAKTRYQLRDIVLIGIVGVFCGAIFFTTDLAYNVLTAGLSAVGLGPIANELLIGLWMIAGPLAGVLIRRPGACALAEILGGFVEMLLGGEFGAAAVLAGVIQGIGSELGFAITGYRHFDKLGLFLATLTGTIVTFGWRLISAGYSKYSWGFILLLLVVRFISIGFFSGILVQGVSRLVARSGILQHDVSKVG</sequence>
<dbReference type="InterPro" id="IPR017195">
    <property type="entry name" value="ABC_thiamin-permease_prd"/>
</dbReference>
<keyword evidence="1" id="KW-0812">Transmembrane</keyword>
<dbReference type="AlphaFoldDB" id="A0A0R1GEI8"/>
<evidence type="ECO:0000313" key="3">
    <source>
        <dbReference type="Proteomes" id="UP000051461"/>
    </source>
</evidence>
<dbReference type="Proteomes" id="UP000051461">
    <property type="component" value="Unassembled WGS sequence"/>
</dbReference>
<dbReference type="PATRIC" id="fig|1423726.3.peg.2177"/>
<keyword evidence="1" id="KW-0472">Membrane</keyword>
<name>A0A0R1GEI8_9LACO</name>
<dbReference type="EMBL" id="AZDA01000140">
    <property type="protein sequence ID" value="KRK32668.1"/>
    <property type="molecule type" value="Genomic_DNA"/>
</dbReference>
<organism evidence="2 3">
    <name type="scientific">Loigolactobacillus bifermentans DSM 20003</name>
    <dbReference type="NCBI Taxonomy" id="1423726"/>
    <lineage>
        <taxon>Bacteria</taxon>
        <taxon>Bacillati</taxon>
        <taxon>Bacillota</taxon>
        <taxon>Bacilli</taxon>
        <taxon>Lactobacillales</taxon>
        <taxon>Lactobacillaceae</taxon>
        <taxon>Loigolactobacillus</taxon>
    </lineage>
</organism>
<dbReference type="Pfam" id="PF09819">
    <property type="entry name" value="ABC_cobalt"/>
    <property type="match status" value="1"/>
</dbReference>
<accession>A0A0R1GEI8</accession>
<evidence type="ECO:0000256" key="1">
    <source>
        <dbReference type="SAM" id="Phobius"/>
    </source>
</evidence>
<feature type="transmembrane region" description="Helical" evidence="1">
    <location>
        <begin position="55"/>
        <end position="75"/>
    </location>
</feature>
<dbReference type="PIRSF" id="PIRSF037394">
    <property type="entry name" value="ABC_thiamine-permease_YkoE_prd"/>
    <property type="match status" value="1"/>
</dbReference>
<proteinExistence type="predicted"/>
<comment type="caution">
    <text evidence="2">The sequence shown here is derived from an EMBL/GenBank/DDBJ whole genome shotgun (WGS) entry which is preliminary data.</text>
</comment>
<feature type="transmembrane region" description="Helical" evidence="1">
    <location>
        <begin position="20"/>
        <end position="43"/>
    </location>
</feature>
<evidence type="ECO:0000313" key="2">
    <source>
        <dbReference type="EMBL" id="KRK32668.1"/>
    </source>
</evidence>
<feature type="transmembrane region" description="Helical" evidence="1">
    <location>
        <begin position="87"/>
        <end position="109"/>
    </location>
</feature>
<gene>
    <name evidence="2" type="ORF">FC07_GL002101</name>
</gene>
<feature type="transmembrane region" description="Helical" evidence="1">
    <location>
        <begin position="129"/>
        <end position="148"/>
    </location>
</feature>
<keyword evidence="1" id="KW-1133">Transmembrane helix</keyword>
<dbReference type="STRING" id="1423726.FC07_GL002101"/>
<keyword evidence="3" id="KW-1185">Reference proteome</keyword>
<feature type="transmembrane region" description="Helical" evidence="1">
    <location>
        <begin position="155"/>
        <end position="179"/>
    </location>
</feature>